<evidence type="ECO:0000256" key="3">
    <source>
        <dbReference type="ARBA" id="ARBA00022448"/>
    </source>
</evidence>
<feature type="transmembrane region" description="Helical" evidence="8">
    <location>
        <begin position="261"/>
        <end position="285"/>
    </location>
</feature>
<dbReference type="Gene3D" id="1.20.1740.10">
    <property type="entry name" value="Amino acid/polyamine transporter I"/>
    <property type="match status" value="1"/>
</dbReference>
<reference evidence="10" key="2">
    <citation type="submission" date="2011-02" db="EMBL/GenBank/DDBJ databases">
        <authorList>
            <person name="MacLean D."/>
        </authorList>
    </citation>
    <scope>NUCLEOTIDE SEQUENCE</scope>
</reference>
<feature type="transmembrane region" description="Helical" evidence="8">
    <location>
        <begin position="435"/>
        <end position="458"/>
    </location>
</feature>
<protein>
    <submittedName>
        <fullName evidence="10">Sodiumcoupled neutral amino acid transporter putativ</fullName>
    </submittedName>
</protein>
<feature type="transmembrane region" description="Helical" evidence="8">
    <location>
        <begin position="143"/>
        <end position="165"/>
    </location>
</feature>
<accession>F0X135</accession>
<keyword evidence="7 8" id="KW-0472">Membrane</keyword>
<keyword evidence="4 8" id="KW-0812">Transmembrane</keyword>
<keyword evidence="3" id="KW-0813">Transport</keyword>
<dbReference type="EMBL" id="FR824580">
    <property type="protein sequence ID" value="CCA27489.1"/>
    <property type="molecule type" value="Genomic_DNA"/>
</dbReference>
<evidence type="ECO:0000256" key="4">
    <source>
        <dbReference type="ARBA" id="ARBA00022692"/>
    </source>
</evidence>
<feature type="transmembrane region" description="Helical" evidence="8">
    <location>
        <begin position="305"/>
        <end position="325"/>
    </location>
</feature>
<evidence type="ECO:0000256" key="6">
    <source>
        <dbReference type="ARBA" id="ARBA00022989"/>
    </source>
</evidence>
<feature type="transmembrane region" description="Helical" evidence="8">
    <location>
        <begin position="98"/>
        <end position="123"/>
    </location>
</feature>
<dbReference type="GO" id="GO:0016020">
    <property type="term" value="C:membrane"/>
    <property type="evidence" value="ECO:0007669"/>
    <property type="project" value="UniProtKB-SubCell"/>
</dbReference>
<proteinExistence type="inferred from homology"/>
<gene>
    <name evidence="10" type="primary">AlNc14C549G12127</name>
    <name evidence="10" type="ORF">ALNC14_136330</name>
</gene>
<dbReference type="Pfam" id="PF01490">
    <property type="entry name" value="Aa_trans"/>
    <property type="match status" value="1"/>
</dbReference>
<feature type="transmembrane region" description="Helical" evidence="8">
    <location>
        <begin position="397"/>
        <end position="414"/>
    </location>
</feature>
<comment type="similarity">
    <text evidence="2">Belongs to the amino acid/polyamine transporter 2 family.</text>
</comment>
<dbReference type="HOGENOM" id="CLU_595053_0_0_1"/>
<evidence type="ECO:0000256" key="2">
    <source>
        <dbReference type="ARBA" id="ARBA00008066"/>
    </source>
</evidence>
<name>F0X135_9STRA</name>
<evidence type="ECO:0000256" key="8">
    <source>
        <dbReference type="SAM" id="Phobius"/>
    </source>
</evidence>
<dbReference type="GO" id="GO:0015179">
    <property type="term" value="F:L-amino acid transmembrane transporter activity"/>
    <property type="evidence" value="ECO:0007669"/>
    <property type="project" value="TreeGrafter"/>
</dbReference>
<dbReference type="InterPro" id="IPR013057">
    <property type="entry name" value="AA_transpt_TM"/>
</dbReference>
<keyword evidence="5" id="KW-0029">Amino-acid transport</keyword>
<evidence type="ECO:0000313" key="10">
    <source>
        <dbReference type="EMBL" id="CCA27489.1"/>
    </source>
</evidence>
<evidence type="ECO:0000256" key="5">
    <source>
        <dbReference type="ARBA" id="ARBA00022970"/>
    </source>
</evidence>
<dbReference type="PANTHER" id="PTHR22950">
    <property type="entry name" value="AMINO ACID TRANSPORTER"/>
    <property type="match status" value="1"/>
</dbReference>
<dbReference type="AlphaFoldDB" id="F0X135"/>
<feature type="transmembrane region" description="Helical" evidence="8">
    <location>
        <begin position="32"/>
        <end position="52"/>
    </location>
</feature>
<keyword evidence="6 8" id="KW-1133">Transmembrane helix</keyword>
<reference evidence="10" key="1">
    <citation type="journal article" date="2011" name="PLoS Biol.">
        <title>Gene gain and loss during evolution of obligate parasitism in the white rust pathogen of Arabidopsis thaliana.</title>
        <authorList>
            <person name="Kemen E."/>
            <person name="Gardiner A."/>
            <person name="Schultz-Larsen T."/>
            <person name="Kemen A.C."/>
            <person name="Balmuth A.L."/>
            <person name="Robert-Seilaniantz A."/>
            <person name="Bailey K."/>
            <person name="Holub E."/>
            <person name="Studholme D.J."/>
            <person name="Maclean D."/>
            <person name="Jones J.D."/>
        </authorList>
    </citation>
    <scope>NUCLEOTIDE SEQUENCE</scope>
</reference>
<feature type="transmembrane region" description="Helical" evidence="8">
    <location>
        <begin position="223"/>
        <end position="241"/>
    </location>
</feature>
<dbReference type="PANTHER" id="PTHR22950:SF458">
    <property type="entry name" value="SODIUM-COUPLED NEUTRAL AMINO ACID TRANSPORTER 11-RELATED"/>
    <property type="match status" value="1"/>
</dbReference>
<comment type="subcellular location">
    <subcellularLocation>
        <location evidence="1">Membrane</location>
        <topology evidence="1">Multi-pass membrane protein</topology>
    </subcellularLocation>
</comment>
<dbReference type="PIRSF" id="PIRSF006060">
    <property type="entry name" value="AA_transporter"/>
    <property type="match status" value="1"/>
</dbReference>
<sequence>MGLYRYEHARYSMEYFSPGPNSQTRTAGVSSAVFNLISTMIGGGILSLPYAFEKCGLVLAIVLLFASAISSTFSYYVIVSCSRRGKANSYEDIVRKALGPWAAFITVVLLVGLTFLTMVGYVILMRDLVVSLASHYIFGREMIQGEIVSSLIICAICILPLLLLISMDSLRFTSLCSVLSISVLIVTIGIRAVRFPNTQNPKPHAQMESSIEQTSIPLFPSQWTNLLFAFPIICVAFLGQFNVLPIYRELRKPTRQRLKKILGLTIFSTSIVYMIVGTLGFIIGYRTSQPVPANILNMFAVTDTLVNVGRFGLLLTLLLNFPLLMQPCRRNLSRLFKYWRFGVLYERDEDLALLQSSSQRPNEISTTKPWPAYHVISTVTLLTCAVFMALILPDVAIVWNVMGSFIGLLISYILPCASYIRIRDKPNSDIRKMSAWVLLIISAIASLLCSIISVTSILQM</sequence>
<evidence type="ECO:0000256" key="1">
    <source>
        <dbReference type="ARBA" id="ARBA00004141"/>
    </source>
</evidence>
<evidence type="ECO:0000259" key="9">
    <source>
        <dbReference type="Pfam" id="PF01490"/>
    </source>
</evidence>
<feature type="transmembrane region" description="Helical" evidence="8">
    <location>
        <begin position="370"/>
        <end position="391"/>
    </location>
</feature>
<feature type="transmembrane region" description="Helical" evidence="8">
    <location>
        <begin position="58"/>
        <end position="78"/>
    </location>
</feature>
<feature type="transmembrane region" description="Helical" evidence="8">
    <location>
        <begin position="172"/>
        <end position="193"/>
    </location>
</feature>
<evidence type="ECO:0000256" key="7">
    <source>
        <dbReference type="ARBA" id="ARBA00023136"/>
    </source>
</evidence>
<organism evidence="10">
    <name type="scientific">Albugo laibachii Nc14</name>
    <dbReference type="NCBI Taxonomy" id="890382"/>
    <lineage>
        <taxon>Eukaryota</taxon>
        <taxon>Sar</taxon>
        <taxon>Stramenopiles</taxon>
        <taxon>Oomycota</taxon>
        <taxon>Peronosporomycetes</taxon>
        <taxon>Albuginales</taxon>
        <taxon>Albuginaceae</taxon>
        <taxon>Albugo</taxon>
    </lineage>
</organism>
<feature type="domain" description="Amino acid transporter transmembrane" evidence="9">
    <location>
        <begin position="26"/>
        <end position="457"/>
    </location>
</feature>